<dbReference type="EMBL" id="VLJN01000007">
    <property type="protein sequence ID" value="TWG87912.1"/>
    <property type="molecule type" value="Genomic_DNA"/>
</dbReference>
<keyword evidence="11" id="KW-1185">Reference proteome</keyword>
<evidence type="ECO:0000256" key="8">
    <source>
        <dbReference type="RuleBase" id="RU364100"/>
    </source>
</evidence>
<evidence type="ECO:0000256" key="4">
    <source>
        <dbReference type="ARBA" id="ARBA00022801"/>
    </source>
</evidence>
<dbReference type="OrthoDB" id="6192129at2"/>
<gene>
    <name evidence="10" type="ORF">L602_001500000450</name>
</gene>
<keyword evidence="2 8" id="KW-0645">Protease</keyword>
<evidence type="ECO:0000313" key="11">
    <source>
        <dbReference type="Proteomes" id="UP000318141"/>
    </source>
</evidence>
<keyword evidence="5" id="KW-0190">Covalent protein-DNA linkage</keyword>
<proteinExistence type="inferred from homology"/>
<dbReference type="Proteomes" id="UP000318141">
    <property type="component" value="Unassembled WGS sequence"/>
</dbReference>
<comment type="similarity">
    <text evidence="1 8">Belongs to the SOS response-associated peptidase family.</text>
</comment>
<reference evidence="10 11" key="1">
    <citation type="submission" date="2019-07" db="EMBL/GenBank/DDBJ databases">
        <title>Genome sequencing of lignin-degrading bacterial isolates.</title>
        <authorList>
            <person name="Gladden J."/>
        </authorList>
    </citation>
    <scope>NUCLEOTIDE SEQUENCE [LARGE SCALE GENOMIC DNA]</scope>
    <source>
        <strain evidence="10 11">J11</strain>
    </source>
</reference>
<evidence type="ECO:0000256" key="9">
    <source>
        <dbReference type="SAM" id="MobiDB-lite"/>
    </source>
</evidence>
<accession>A0A562BRV8</accession>
<keyword evidence="6" id="KW-0238">DNA-binding</keyword>
<dbReference type="PANTHER" id="PTHR13604:SF0">
    <property type="entry name" value="ABASIC SITE PROCESSING PROTEIN HMCES"/>
    <property type="match status" value="1"/>
</dbReference>
<dbReference type="GO" id="GO:0008233">
    <property type="term" value="F:peptidase activity"/>
    <property type="evidence" value="ECO:0007669"/>
    <property type="project" value="UniProtKB-KW"/>
</dbReference>
<dbReference type="Gene3D" id="3.90.1680.10">
    <property type="entry name" value="SOS response associated peptidase-like"/>
    <property type="match status" value="1"/>
</dbReference>
<feature type="region of interest" description="Disordered" evidence="9">
    <location>
        <begin position="188"/>
        <end position="217"/>
    </location>
</feature>
<evidence type="ECO:0000256" key="2">
    <source>
        <dbReference type="ARBA" id="ARBA00022670"/>
    </source>
</evidence>
<name>A0A562BRV8_9BURK</name>
<dbReference type="GO" id="GO:0106300">
    <property type="term" value="P:protein-DNA covalent cross-linking repair"/>
    <property type="evidence" value="ECO:0007669"/>
    <property type="project" value="InterPro"/>
</dbReference>
<dbReference type="EC" id="3.4.-.-" evidence="8"/>
<dbReference type="Pfam" id="PF02586">
    <property type="entry name" value="SRAP"/>
    <property type="match status" value="1"/>
</dbReference>
<dbReference type="PANTHER" id="PTHR13604">
    <property type="entry name" value="DC12-RELATED"/>
    <property type="match status" value="1"/>
</dbReference>
<dbReference type="InterPro" id="IPR003738">
    <property type="entry name" value="SRAP"/>
</dbReference>
<evidence type="ECO:0000256" key="5">
    <source>
        <dbReference type="ARBA" id="ARBA00023124"/>
    </source>
</evidence>
<keyword evidence="4 8" id="KW-0378">Hydrolase</keyword>
<comment type="caution">
    <text evidence="10">The sequence shown here is derived from an EMBL/GenBank/DDBJ whole genome shotgun (WGS) entry which is preliminary data.</text>
</comment>
<dbReference type="GO" id="GO:0006508">
    <property type="term" value="P:proteolysis"/>
    <property type="evidence" value="ECO:0007669"/>
    <property type="project" value="UniProtKB-KW"/>
</dbReference>
<evidence type="ECO:0000256" key="6">
    <source>
        <dbReference type="ARBA" id="ARBA00023125"/>
    </source>
</evidence>
<evidence type="ECO:0000313" key="10">
    <source>
        <dbReference type="EMBL" id="TWG87912.1"/>
    </source>
</evidence>
<dbReference type="InterPro" id="IPR036590">
    <property type="entry name" value="SRAP-like"/>
</dbReference>
<organism evidence="10 11">
    <name type="scientific">Cupriavidus gilardii J11</name>
    <dbReference type="NCBI Taxonomy" id="936133"/>
    <lineage>
        <taxon>Bacteria</taxon>
        <taxon>Pseudomonadati</taxon>
        <taxon>Pseudomonadota</taxon>
        <taxon>Betaproteobacteria</taxon>
        <taxon>Burkholderiales</taxon>
        <taxon>Burkholderiaceae</taxon>
        <taxon>Cupriavidus</taxon>
    </lineage>
</organism>
<keyword evidence="7" id="KW-0456">Lyase</keyword>
<dbReference type="SUPFAM" id="SSF143081">
    <property type="entry name" value="BB1717-like"/>
    <property type="match status" value="1"/>
</dbReference>
<dbReference type="GO" id="GO:0016829">
    <property type="term" value="F:lyase activity"/>
    <property type="evidence" value="ECO:0007669"/>
    <property type="project" value="UniProtKB-KW"/>
</dbReference>
<dbReference type="AlphaFoldDB" id="A0A562BRV8"/>
<keyword evidence="3" id="KW-0227">DNA damage</keyword>
<evidence type="ECO:0000256" key="1">
    <source>
        <dbReference type="ARBA" id="ARBA00008136"/>
    </source>
</evidence>
<protein>
    <recommendedName>
        <fullName evidence="8">Abasic site processing protein</fullName>
        <ecNumber evidence="8">3.4.-.-</ecNumber>
    </recommendedName>
</protein>
<evidence type="ECO:0000256" key="7">
    <source>
        <dbReference type="ARBA" id="ARBA00023239"/>
    </source>
</evidence>
<sequence>MCANYRPTQRLLLRDVFGVEPPMEQDWKPETWPNYGAPIVRAGQGGKREALVANFGMDPKGRYDTFNARSETVGERRTFSKAWRDGQLCLVPVISIFEPNYEADPKKSIRYRIWMKDSPAFAVAGLWRDWPDGSASFTMLTVNAEAHAVMRRMHKPGAEKRGVVILPQSEWDDWLTCRDPELARSFLRLPPAEAMDTEPDPVPPRPRKQAEPDQLTL</sequence>
<dbReference type="GO" id="GO:0003697">
    <property type="term" value="F:single-stranded DNA binding"/>
    <property type="evidence" value="ECO:0007669"/>
    <property type="project" value="InterPro"/>
</dbReference>
<evidence type="ECO:0000256" key="3">
    <source>
        <dbReference type="ARBA" id="ARBA00022763"/>
    </source>
</evidence>